<dbReference type="InterPro" id="IPR000182">
    <property type="entry name" value="GNAT_dom"/>
</dbReference>
<dbReference type="GO" id="GO:0016747">
    <property type="term" value="F:acyltransferase activity, transferring groups other than amino-acyl groups"/>
    <property type="evidence" value="ECO:0007669"/>
    <property type="project" value="InterPro"/>
</dbReference>
<organism evidence="2">
    <name type="scientific">marine sediment metagenome</name>
    <dbReference type="NCBI Taxonomy" id="412755"/>
    <lineage>
        <taxon>unclassified sequences</taxon>
        <taxon>metagenomes</taxon>
        <taxon>ecological metagenomes</taxon>
    </lineage>
</organism>
<comment type="caution">
    <text evidence="2">The sequence shown here is derived from an EMBL/GenBank/DDBJ whole genome shotgun (WGS) entry which is preliminary data.</text>
</comment>
<dbReference type="SUPFAM" id="SSF55729">
    <property type="entry name" value="Acyl-CoA N-acyltransferases (Nat)"/>
    <property type="match status" value="1"/>
</dbReference>
<gene>
    <name evidence="2" type="ORF">LCGC14_2506090</name>
</gene>
<dbReference type="CDD" id="cd04301">
    <property type="entry name" value="NAT_SF"/>
    <property type="match status" value="1"/>
</dbReference>
<dbReference type="EMBL" id="LAZR01040080">
    <property type="protein sequence ID" value="KKL15390.1"/>
    <property type="molecule type" value="Genomic_DNA"/>
</dbReference>
<feature type="domain" description="N-acetyltransferase" evidence="1">
    <location>
        <begin position="4"/>
        <end position="153"/>
    </location>
</feature>
<name>A0A0F9B176_9ZZZZ</name>
<reference evidence="2" key="1">
    <citation type="journal article" date="2015" name="Nature">
        <title>Complex archaea that bridge the gap between prokaryotes and eukaryotes.</title>
        <authorList>
            <person name="Spang A."/>
            <person name="Saw J.H."/>
            <person name="Jorgensen S.L."/>
            <person name="Zaremba-Niedzwiedzka K."/>
            <person name="Martijn J."/>
            <person name="Lind A.E."/>
            <person name="van Eijk R."/>
            <person name="Schleper C."/>
            <person name="Guy L."/>
            <person name="Ettema T.J."/>
        </authorList>
    </citation>
    <scope>NUCLEOTIDE SEQUENCE</scope>
</reference>
<dbReference type="PROSITE" id="PS51186">
    <property type="entry name" value="GNAT"/>
    <property type="match status" value="1"/>
</dbReference>
<evidence type="ECO:0000313" key="2">
    <source>
        <dbReference type="EMBL" id="KKL15390.1"/>
    </source>
</evidence>
<dbReference type="AlphaFoldDB" id="A0A0F9B176"/>
<dbReference type="Gene3D" id="3.40.630.30">
    <property type="match status" value="1"/>
</dbReference>
<accession>A0A0F9B176</accession>
<dbReference type="InterPro" id="IPR016181">
    <property type="entry name" value="Acyl_CoA_acyltransferase"/>
</dbReference>
<dbReference type="Pfam" id="PF00583">
    <property type="entry name" value="Acetyltransf_1"/>
    <property type="match status" value="1"/>
</dbReference>
<proteinExistence type="predicted"/>
<protein>
    <recommendedName>
        <fullName evidence="1">N-acetyltransferase domain-containing protein</fullName>
    </recommendedName>
</protein>
<sequence length="153" mass="17169">MSNSIIRKATQRDLPYLIPMSRRFVEESSLPFTFDVDATTSYLIAMMESKNTIILVEDDDNIITGGILGSVDQDFCRESCAYVIKMYVEAEFRGLGTSRALVEAFQDEAKKLGASIVFASATAGMGDRVEKLYVKLFERYGYATLGRVLYKEI</sequence>
<evidence type="ECO:0000259" key="1">
    <source>
        <dbReference type="PROSITE" id="PS51186"/>
    </source>
</evidence>